<dbReference type="GeneID" id="20658528"/>
<dbReference type="InterPro" id="IPR017455">
    <property type="entry name" value="Znf_FYVE-rel"/>
</dbReference>
<dbReference type="Proteomes" id="UP000002640">
    <property type="component" value="Unassembled WGS sequence"/>
</dbReference>
<dbReference type="PROSITE" id="PS50178">
    <property type="entry name" value="ZF_FYVE"/>
    <property type="match status" value="1"/>
</dbReference>
<dbReference type="InterPro" id="IPR052727">
    <property type="entry name" value="Rab4/Rab5_effector"/>
</dbReference>
<evidence type="ECO:0000259" key="5">
    <source>
        <dbReference type="PROSITE" id="PS50178"/>
    </source>
</evidence>
<feature type="domain" description="FYVE-type" evidence="5">
    <location>
        <begin position="287"/>
        <end position="347"/>
    </location>
</feature>
<evidence type="ECO:0000256" key="3">
    <source>
        <dbReference type="ARBA" id="ARBA00022833"/>
    </source>
</evidence>
<evidence type="ECO:0000313" key="8">
    <source>
        <dbReference type="Proteomes" id="UP000002640"/>
    </source>
</evidence>
<dbReference type="RefSeq" id="XP_009528523.1">
    <property type="nucleotide sequence ID" value="XM_009530228.1"/>
</dbReference>
<protein>
    <recommendedName>
        <fullName evidence="5">FYVE-type domain-containing protein</fullName>
    </recommendedName>
</protein>
<keyword evidence="1" id="KW-0479">Metal-binding</keyword>
<dbReference type="SUPFAM" id="SSF57903">
    <property type="entry name" value="FYVE/PHD zinc finger"/>
    <property type="match status" value="1"/>
</dbReference>
<dbReference type="KEGG" id="psoj:PHYSODRAFT_333061"/>
<dbReference type="InterPro" id="IPR013083">
    <property type="entry name" value="Znf_RING/FYVE/PHD"/>
</dbReference>
<dbReference type="OMA" id="HETTSMP"/>
<dbReference type="GeneID" id="20646590"/>
<dbReference type="PANTHER" id="PTHR13510:SF44">
    <property type="entry name" value="RABENOSYN-5"/>
    <property type="match status" value="1"/>
</dbReference>
<dbReference type="Gene3D" id="3.30.40.10">
    <property type="entry name" value="Zinc/RING finger domain, C3HC4 (zinc finger)"/>
    <property type="match status" value="1"/>
</dbReference>
<reference evidence="6" key="2">
    <citation type="submission" date="2011-09" db="EMBL/GenBank/DDBJ databases">
        <authorList>
            <consortium name="US DOE Joint Genome Institute (JGI-PGF)"/>
            <person name="Aerts A."/>
            <person name="Grimwood J."/>
            <person name="Schmutz J."/>
            <person name="Lucas S."/>
            <person name="Hammon N."/>
            <person name="Glavina del Rio T."/>
            <person name="Dalin E."/>
            <person name="Tice H."/>
            <person name="Pitluck S."/>
            <person name="Dehal P."/>
            <person name="Chapman J."/>
            <person name="Putman N.H."/>
            <person name="Salamov A.A."/>
            <person name="Terry A."/>
            <person name="Rokhsar D.S."/>
            <person name="Boore J.L."/>
            <person name="Tripathy S."/>
            <person name="Tyler B.M."/>
            <person name="Grigoriev I.V."/>
        </authorList>
    </citation>
    <scope>NUCLEOTIDE SEQUENCE</scope>
    <source>
        <strain evidence="6">P6497</strain>
    </source>
</reference>
<dbReference type="EMBL" id="JH159155">
    <property type="protein sequence ID" value="EGZ14726.1"/>
    <property type="molecule type" value="Genomic_DNA"/>
</dbReference>
<proteinExistence type="predicted"/>
<keyword evidence="3" id="KW-0862">Zinc</keyword>
<evidence type="ECO:0000313" key="6">
    <source>
        <dbReference type="EMBL" id="EGZ14726.1"/>
    </source>
</evidence>
<dbReference type="AlphaFoldDB" id="G4ZNJ7"/>
<name>G4ZNJ7_PHYSP</name>
<accession>G4ZNJ7</accession>
<sequence>MPTQKFSHLLKPLECTEQDNTNLCELAETLVLHNIEQYASLDLGKTGAPVNKNRWKGVRKRENTRVFKKRATKREPLEMPSLMLLGTVVGTLEDLMYAVVAPSTEAMRIKSALIEDGIVDCKLLHNVARPTMDDPFHHISVKWCMFGEPEFRDHVFLDSTGIATSAKGERIGYHLTHSIGFDQVPRFSSCDVPRCNMSLCSLYVQNTPSTVKIYARGFFDLGKNDSINNATLATIAAQWMSFPRLVAETKKLLWTMHKKNNRESIMSLTSEEGKSKLPMAPPTPGLCKVCSKSFGFLGTSRKVCKACNEQVCSRCSVVKTVAALAADQVTVIEKKRVFCAQCINDVVRIDAVCVAREEILNADKQMAAYF</sequence>
<dbReference type="GO" id="GO:0008270">
    <property type="term" value="F:zinc ion binding"/>
    <property type="evidence" value="ECO:0007669"/>
    <property type="project" value="UniProtKB-KW"/>
</dbReference>
<dbReference type="RefSeq" id="XP_009528475.1">
    <property type="nucleotide sequence ID" value="XM_009530180.1"/>
</dbReference>
<dbReference type="EMBL" id="JH159155">
    <property type="protein sequence ID" value="EGZ14774.1"/>
    <property type="molecule type" value="Genomic_DNA"/>
</dbReference>
<dbReference type="KEGG" id="psoj:PHYSODRAFT_505783"/>
<reference evidence="6 8" key="1">
    <citation type="journal article" date="2006" name="Science">
        <title>Phytophthora genome sequences uncover evolutionary origins and mechanisms of pathogenesis.</title>
        <authorList>
            <person name="Tyler B.M."/>
            <person name="Tripathy S."/>
            <person name="Zhang X."/>
            <person name="Dehal P."/>
            <person name="Jiang R.H."/>
            <person name="Aerts A."/>
            <person name="Arredondo F.D."/>
            <person name="Baxter L."/>
            <person name="Bensasson D."/>
            <person name="Beynon J.L."/>
            <person name="Chapman J."/>
            <person name="Damasceno C.M."/>
            <person name="Dorrance A.E."/>
            <person name="Dou D."/>
            <person name="Dickerman A.W."/>
            <person name="Dubchak I.L."/>
            <person name="Garbelotto M."/>
            <person name="Gijzen M."/>
            <person name="Gordon S.G."/>
            <person name="Govers F."/>
            <person name="Grunwald N.J."/>
            <person name="Huang W."/>
            <person name="Ivors K.L."/>
            <person name="Jones R.W."/>
            <person name="Kamoun S."/>
            <person name="Krampis K."/>
            <person name="Lamour K.H."/>
            <person name="Lee M.K."/>
            <person name="McDonald W.H."/>
            <person name="Medina M."/>
            <person name="Meijer H.J."/>
            <person name="Nordberg E.K."/>
            <person name="Maclean D.J."/>
            <person name="Ospina-Giraldo M.D."/>
            <person name="Morris P.F."/>
            <person name="Phuntumart V."/>
            <person name="Putnam N.H."/>
            <person name="Rash S."/>
            <person name="Rose J.K."/>
            <person name="Sakihama Y."/>
            <person name="Salamov A.A."/>
            <person name="Savidor A."/>
            <person name="Scheuring C.F."/>
            <person name="Smith B.M."/>
            <person name="Sobral B.W."/>
            <person name="Terry A."/>
            <person name="Torto-Alalibo T.A."/>
            <person name="Win J."/>
            <person name="Xu Z."/>
            <person name="Zhang H."/>
            <person name="Grigoriev I.V."/>
            <person name="Rokhsar D.S."/>
            <person name="Boore J.L."/>
        </authorList>
    </citation>
    <scope>NUCLEOTIDE SEQUENCE [LARGE SCALE GENOMIC DNA]</scope>
    <source>
        <strain evidence="6 8">P6497</strain>
    </source>
</reference>
<dbReference type="PANTHER" id="PTHR13510">
    <property type="entry name" value="FYVE-FINGER-CONTAINING RAB5 EFFECTOR PROTEIN RABENOSYN-5-RELATED"/>
    <property type="match status" value="1"/>
</dbReference>
<keyword evidence="2 4" id="KW-0863">Zinc-finger</keyword>
<evidence type="ECO:0000256" key="1">
    <source>
        <dbReference type="ARBA" id="ARBA00022723"/>
    </source>
</evidence>
<gene>
    <name evidence="6" type="ORF">PHYSODRAFT_333061</name>
    <name evidence="7" type="ORF">PHYSODRAFT_505783</name>
</gene>
<dbReference type="InParanoid" id="G4ZNJ7"/>
<organism evidence="8">
    <name type="scientific">Phytophthora sojae (strain P6497)</name>
    <name type="common">Soybean stem and root rot agent</name>
    <name type="synonym">Phytophthora megasperma f. sp. glycines</name>
    <dbReference type="NCBI Taxonomy" id="1094619"/>
    <lineage>
        <taxon>Eukaryota</taxon>
        <taxon>Sar</taxon>
        <taxon>Stramenopiles</taxon>
        <taxon>Oomycota</taxon>
        <taxon>Peronosporomycetes</taxon>
        <taxon>Peronosporales</taxon>
        <taxon>Peronosporaceae</taxon>
        <taxon>Phytophthora</taxon>
    </lineage>
</organism>
<evidence type="ECO:0000256" key="4">
    <source>
        <dbReference type="PROSITE-ProRule" id="PRU00091"/>
    </source>
</evidence>
<evidence type="ECO:0000313" key="7">
    <source>
        <dbReference type="EMBL" id="EGZ14774.1"/>
    </source>
</evidence>
<keyword evidence="8" id="KW-1185">Reference proteome</keyword>
<evidence type="ECO:0000256" key="2">
    <source>
        <dbReference type="ARBA" id="ARBA00022771"/>
    </source>
</evidence>
<dbReference type="InterPro" id="IPR011011">
    <property type="entry name" value="Znf_FYVE_PHD"/>
</dbReference>